<dbReference type="CDD" id="cd03784">
    <property type="entry name" value="GT1_Gtf-like"/>
    <property type="match status" value="1"/>
</dbReference>
<organism evidence="7">
    <name type="scientific">Eucommia ulmoides</name>
    <name type="common">Hardy rubber tree</name>
    <dbReference type="NCBI Taxonomy" id="4392"/>
    <lineage>
        <taxon>Eukaryota</taxon>
        <taxon>Viridiplantae</taxon>
        <taxon>Streptophyta</taxon>
        <taxon>Embryophyta</taxon>
        <taxon>Tracheophyta</taxon>
        <taxon>Spermatophyta</taxon>
        <taxon>Magnoliopsida</taxon>
        <taxon>eudicotyledons</taxon>
        <taxon>Gunneridae</taxon>
        <taxon>Pentapetalae</taxon>
        <taxon>asterids</taxon>
        <taxon>lamiids</taxon>
        <taxon>Garryales</taxon>
        <taxon>Eucommiaceae</taxon>
        <taxon>Eucommia</taxon>
    </lineage>
</organism>
<dbReference type="Gene3D" id="3.40.50.2000">
    <property type="entry name" value="Glycogen Phosphorylase B"/>
    <property type="match status" value="2"/>
</dbReference>
<name>A0AAU7YSK0_EUCUL</name>
<reference evidence="7" key="1">
    <citation type="submission" date="2024-06" db="EMBL/GenBank/DDBJ databases">
        <authorList>
            <person name="Zhao Y."/>
            <person name="Zhang L."/>
            <person name="Zhao D.G."/>
        </authorList>
    </citation>
    <scope>NUCLEOTIDE SEQUENCE</scope>
</reference>
<dbReference type="AlphaFoldDB" id="A0AAU7YSK0"/>
<dbReference type="PANTHER" id="PTHR11926:SF1407">
    <property type="entry name" value="7-DEOXYLOGANETIN GLUCOSYLTRANSFERASE-LIKE"/>
    <property type="match status" value="1"/>
</dbReference>
<proteinExistence type="evidence at transcript level"/>
<dbReference type="FunFam" id="3.40.50.2000:FF:000027">
    <property type="entry name" value="Glycosyltransferase"/>
    <property type="match status" value="1"/>
</dbReference>
<dbReference type="GO" id="GO:0080043">
    <property type="term" value="F:quercetin 3-O-glucosyltransferase activity"/>
    <property type="evidence" value="ECO:0007669"/>
    <property type="project" value="TreeGrafter"/>
</dbReference>
<feature type="domain" description="Glycosyltransferase N-terminal" evidence="6">
    <location>
        <begin position="14"/>
        <end position="186"/>
    </location>
</feature>
<dbReference type="Pfam" id="PF26168">
    <property type="entry name" value="Glyco_transf_N"/>
    <property type="match status" value="1"/>
</dbReference>
<evidence type="ECO:0000313" key="7">
    <source>
        <dbReference type="EMBL" id="XCA88037.1"/>
    </source>
</evidence>
<dbReference type="EC" id="2.4.1.324" evidence="4"/>
<sequence length="485" mass="54616">MGSQSLVERQPHAVCVPYPAQGHITPMLRLAKILHHKGFHITFVNTDFNHQRLLRSRGPNSLDGLPSFRFRTISDGLPPSDPDATQDIPALCDSTSKHCLAPFRELLTKINVDAAESGGPPVTVIVSDVIMSFTLDAAEELGVPEFLLWTASASSFLGYMHYRHLIEKRLTPFKDDSYFTNGYLDTIIDWIPGMKSPRLKDLPTFIRTTNPDDIMIKFVLRETHRATRAAGIIVNTFHELERDSLESLSTILPPIYSIGPLQFFTNQIQESGLKNIGSNLWREEAECLKWLDSKEPNSVVYVNFGSIVVMTPSQLVEFAWGLANSNREFLWVIRPDLVCGDTAVLPAEFLEVTKNRGLMASWCPQDQVLQHQAVGGFLTHNGWNSTVESIVGGVPMICWPFFADQQTNCWRCCTEWGIGMEIDSDVKRNEVEKLVRELMEGEKGKEMKRNALMWKQKSEDSTTLDGSSCLNLQKLIEQVLLCSEN</sequence>
<comment type="similarity">
    <text evidence="1">Belongs to the UDP-glycosyltransferase family.</text>
</comment>
<evidence type="ECO:0000256" key="3">
    <source>
        <dbReference type="ARBA" id="ARBA00051003"/>
    </source>
</evidence>
<evidence type="ECO:0000256" key="4">
    <source>
        <dbReference type="ARBA" id="ARBA00066940"/>
    </source>
</evidence>
<evidence type="ECO:0000256" key="5">
    <source>
        <dbReference type="ARBA" id="ARBA00067782"/>
    </source>
</evidence>
<comment type="catalytic activity">
    <reaction evidence="3">
        <text>7-deoxyloganetin + UDP-alpha-D-glucose = 7-deoxyloganin + UDP + H(+)</text>
        <dbReference type="Rhea" id="RHEA:39899"/>
        <dbReference type="ChEBI" id="CHEBI:15378"/>
        <dbReference type="ChEBI" id="CHEBI:18370"/>
        <dbReference type="ChEBI" id="CHEBI:58223"/>
        <dbReference type="ChEBI" id="CHEBI:58885"/>
        <dbReference type="ChEBI" id="CHEBI:76849"/>
        <dbReference type="EC" id="2.4.1.324"/>
    </reaction>
</comment>
<accession>A0AAU7YSK0</accession>
<evidence type="ECO:0000256" key="1">
    <source>
        <dbReference type="ARBA" id="ARBA00009995"/>
    </source>
</evidence>
<protein>
    <recommendedName>
        <fullName evidence="5">7-deoxyloganetin glucosyltransferase</fullName>
        <ecNumber evidence="4">2.4.1.324</ecNumber>
    </recommendedName>
</protein>
<evidence type="ECO:0000259" key="6">
    <source>
        <dbReference type="Pfam" id="PF26168"/>
    </source>
</evidence>
<dbReference type="GO" id="GO:0080044">
    <property type="term" value="F:quercetin 7-O-glucosyltransferase activity"/>
    <property type="evidence" value="ECO:0007669"/>
    <property type="project" value="TreeGrafter"/>
</dbReference>
<dbReference type="EMBL" id="PP952604">
    <property type="protein sequence ID" value="XCA88037.1"/>
    <property type="molecule type" value="mRNA"/>
</dbReference>
<dbReference type="InterPro" id="IPR002213">
    <property type="entry name" value="UDP_glucos_trans"/>
</dbReference>
<dbReference type="FunFam" id="3.40.50.2000:FF:000055">
    <property type="entry name" value="Glycosyltransferase"/>
    <property type="match status" value="1"/>
</dbReference>
<dbReference type="PANTHER" id="PTHR11926">
    <property type="entry name" value="GLUCOSYL/GLUCURONOSYL TRANSFERASES"/>
    <property type="match status" value="1"/>
</dbReference>
<dbReference type="InterPro" id="IPR058980">
    <property type="entry name" value="Glyco_transf_N"/>
</dbReference>
<dbReference type="SUPFAM" id="SSF53756">
    <property type="entry name" value="UDP-Glycosyltransferase/glycogen phosphorylase"/>
    <property type="match status" value="1"/>
</dbReference>
<evidence type="ECO:0000256" key="2">
    <source>
        <dbReference type="ARBA" id="ARBA00022679"/>
    </source>
</evidence>
<keyword evidence="2" id="KW-0808">Transferase</keyword>
<dbReference type="Pfam" id="PF00201">
    <property type="entry name" value="UDPGT"/>
    <property type="match status" value="1"/>
</dbReference>